<evidence type="ECO:0000256" key="3">
    <source>
        <dbReference type="ARBA" id="ARBA00022989"/>
    </source>
</evidence>
<feature type="non-terminal residue" evidence="11">
    <location>
        <position position="95"/>
    </location>
</feature>
<gene>
    <name evidence="11" type="ORF">M9458_054690</name>
</gene>
<keyword evidence="4" id="KW-0297">G-protein coupled receptor</keyword>
<sequence length="95" mass="10508">MDVLEGSGSGFESGSGSGWNHSDWEEDQSLFTDTELVVLTTLCVPLLLLGLLGNALTILVVWRRPQMRSTTYLYLSSMAVSDILILLLMPLDLYK</sequence>
<dbReference type="Proteomes" id="UP001529510">
    <property type="component" value="Unassembled WGS sequence"/>
</dbReference>
<dbReference type="AlphaFoldDB" id="A0ABD0MNB6"/>
<evidence type="ECO:0000256" key="4">
    <source>
        <dbReference type="ARBA" id="ARBA00023040"/>
    </source>
</evidence>
<evidence type="ECO:0000313" key="12">
    <source>
        <dbReference type="Proteomes" id="UP001529510"/>
    </source>
</evidence>
<accession>A0ABD0MNB6</accession>
<evidence type="ECO:0000256" key="2">
    <source>
        <dbReference type="ARBA" id="ARBA00022692"/>
    </source>
</evidence>
<dbReference type="PANTHER" id="PTHR24243">
    <property type="entry name" value="G-PROTEIN COUPLED RECEPTOR"/>
    <property type="match status" value="1"/>
</dbReference>
<feature type="domain" description="G-protein coupled receptors family 1 profile" evidence="10">
    <location>
        <begin position="53"/>
        <end position="95"/>
    </location>
</feature>
<keyword evidence="12" id="KW-1185">Reference proteome</keyword>
<organism evidence="11 12">
    <name type="scientific">Cirrhinus mrigala</name>
    <name type="common">Mrigala</name>
    <dbReference type="NCBI Taxonomy" id="683832"/>
    <lineage>
        <taxon>Eukaryota</taxon>
        <taxon>Metazoa</taxon>
        <taxon>Chordata</taxon>
        <taxon>Craniata</taxon>
        <taxon>Vertebrata</taxon>
        <taxon>Euteleostomi</taxon>
        <taxon>Actinopterygii</taxon>
        <taxon>Neopterygii</taxon>
        <taxon>Teleostei</taxon>
        <taxon>Ostariophysi</taxon>
        <taxon>Cypriniformes</taxon>
        <taxon>Cyprinidae</taxon>
        <taxon>Labeoninae</taxon>
        <taxon>Labeonini</taxon>
        <taxon>Cirrhinus</taxon>
    </lineage>
</organism>
<keyword evidence="2 9" id="KW-0812">Transmembrane</keyword>
<dbReference type="InterPro" id="IPR000276">
    <property type="entry name" value="GPCR_Rhodpsn"/>
</dbReference>
<feature type="transmembrane region" description="Helical" evidence="9">
    <location>
        <begin position="72"/>
        <end position="91"/>
    </location>
</feature>
<keyword evidence="3 9" id="KW-1133">Transmembrane helix</keyword>
<evidence type="ECO:0000313" key="11">
    <source>
        <dbReference type="EMBL" id="KAL0150031.1"/>
    </source>
</evidence>
<evidence type="ECO:0000256" key="6">
    <source>
        <dbReference type="ARBA" id="ARBA00023170"/>
    </source>
</evidence>
<evidence type="ECO:0000256" key="9">
    <source>
        <dbReference type="SAM" id="Phobius"/>
    </source>
</evidence>
<protein>
    <recommendedName>
        <fullName evidence="10">G-protein coupled receptors family 1 profile domain-containing protein</fullName>
    </recommendedName>
</protein>
<feature type="compositionally biased region" description="Gly residues" evidence="8">
    <location>
        <begin position="7"/>
        <end position="17"/>
    </location>
</feature>
<reference evidence="11 12" key="1">
    <citation type="submission" date="2024-05" db="EMBL/GenBank/DDBJ databases">
        <title>Genome sequencing and assembly of Indian major carp, Cirrhinus mrigala (Hamilton, 1822).</title>
        <authorList>
            <person name="Mohindra V."/>
            <person name="Chowdhury L.M."/>
            <person name="Lal K."/>
            <person name="Jena J.K."/>
        </authorList>
    </citation>
    <scope>NUCLEOTIDE SEQUENCE [LARGE SCALE GENOMIC DNA]</scope>
    <source>
        <strain evidence="11">CM1030</strain>
        <tissue evidence="11">Blood</tissue>
    </source>
</reference>
<dbReference type="SUPFAM" id="SSF81321">
    <property type="entry name" value="Family A G protein-coupled receptor-like"/>
    <property type="match status" value="1"/>
</dbReference>
<dbReference type="Pfam" id="PF00001">
    <property type="entry name" value="7tm_1"/>
    <property type="match status" value="1"/>
</dbReference>
<keyword evidence="5 9" id="KW-0472">Membrane</keyword>
<dbReference type="GO" id="GO:0016020">
    <property type="term" value="C:membrane"/>
    <property type="evidence" value="ECO:0007669"/>
    <property type="project" value="UniProtKB-SubCell"/>
</dbReference>
<dbReference type="InterPro" id="IPR017452">
    <property type="entry name" value="GPCR_Rhodpsn_7TM"/>
</dbReference>
<dbReference type="PROSITE" id="PS50262">
    <property type="entry name" value="G_PROTEIN_RECEP_F1_2"/>
    <property type="match status" value="1"/>
</dbReference>
<evidence type="ECO:0000256" key="5">
    <source>
        <dbReference type="ARBA" id="ARBA00023136"/>
    </source>
</evidence>
<comment type="caution">
    <text evidence="11">The sequence shown here is derived from an EMBL/GenBank/DDBJ whole genome shotgun (WGS) entry which is preliminary data.</text>
</comment>
<keyword evidence="7" id="KW-0807">Transducer</keyword>
<dbReference type="GO" id="GO:0004930">
    <property type="term" value="F:G protein-coupled receptor activity"/>
    <property type="evidence" value="ECO:0007669"/>
    <property type="project" value="UniProtKB-KW"/>
</dbReference>
<keyword evidence="6" id="KW-0675">Receptor</keyword>
<dbReference type="PRINTS" id="PR00237">
    <property type="entry name" value="GPCRRHODOPSN"/>
</dbReference>
<dbReference type="PANTHER" id="PTHR24243:SF7">
    <property type="entry name" value="GROWTH HORMONE SECRETAGOGUE RECEPTOR TYPE 1"/>
    <property type="match status" value="1"/>
</dbReference>
<feature type="transmembrane region" description="Helical" evidence="9">
    <location>
        <begin position="36"/>
        <end position="60"/>
    </location>
</feature>
<evidence type="ECO:0000256" key="8">
    <source>
        <dbReference type="SAM" id="MobiDB-lite"/>
    </source>
</evidence>
<proteinExistence type="predicted"/>
<comment type="subcellular location">
    <subcellularLocation>
        <location evidence="1">Membrane</location>
        <topology evidence="1">Multi-pass membrane protein</topology>
    </subcellularLocation>
</comment>
<evidence type="ECO:0000256" key="7">
    <source>
        <dbReference type="ARBA" id="ARBA00023224"/>
    </source>
</evidence>
<dbReference type="EMBL" id="JAMKFB020000308">
    <property type="protein sequence ID" value="KAL0150031.1"/>
    <property type="molecule type" value="Genomic_DNA"/>
</dbReference>
<evidence type="ECO:0000256" key="1">
    <source>
        <dbReference type="ARBA" id="ARBA00004141"/>
    </source>
</evidence>
<dbReference type="Gene3D" id="1.20.1070.10">
    <property type="entry name" value="Rhodopsin 7-helix transmembrane proteins"/>
    <property type="match status" value="1"/>
</dbReference>
<feature type="region of interest" description="Disordered" evidence="8">
    <location>
        <begin position="1"/>
        <end position="21"/>
    </location>
</feature>
<evidence type="ECO:0000259" key="10">
    <source>
        <dbReference type="PROSITE" id="PS50262"/>
    </source>
</evidence>
<name>A0ABD0MNB6_CIRMR</name>